<keyword evidence="5 12" id="KW-0732">Signal</keyword>
<evidence type="ECO:0000256" key="3">
    <source>
        <dbReference type="ARBA" id="ARBA00005336"/>
    </source>
</evidence>
<proteinExistence type="inferred from homology"/>
<dbReference type="AlphaFoldDB" id="A0A9P4VP02"/>
<name>A0A9P4VP02_9PEZI</name>
<dbReference type="FunFam" id="2.60.40.10:FF:001391">
    <property type="entry name" value="Beta-glucosidase"/>
    <property type="match status" value="1"/>
</dbReference>
<evidence type="ECO:0000259" key="13">
    <source>
        <dbReference type="SMART" id="SM01217"/>
    </source>
</evidence>
<comment type="similarity">
    <text evidence="3">Belongs to the glycosyl hydrolase 3 family.</text>
</comment>
<evidence type="ECO:0000256" key="2">
    <source>
        <dbReference type="ARBA" id="ARBA00004987"/>
    </source>
</evidence>
<evidence type="ECO:0000313" key="14">
    <source>
        <dbReference type="EMBL" id="KAF2836247.1"/>
    </source>
</evidence>
<feature type="signal peptide" evidence="12">
    <location>
        <begin position="1"/>
        <end position="18"/>
    </location>
</feature>
<evidence type="ECO:0000256" key="9">
    <source>
        <dbReference type="ARBA" id="ARBA00023295"/>
    </source>
</evidence>
<feature type="domain" description="Fibronectin type III-like" evidence="13">
    <location>
        <begin position="792"/>
        <end position="860"/>
    </location>
</feature>
<evidence type="ECO:0000313" key="15">
    <source>
        <dbReference type="Proteomes" id="UP000799429"/>
    </source>
</evidence>
<dbReference type="OrthoDB" id="416222at2759"/>
<evidence type="ECO:0000256" key="6">
    <source>
        <dbReference type="ARBA" id="ARBA00022801"/>
    </source>
</evidence>
<dbReference type="InterPro" id="IPR013783">
    <property type="entry name" value="Ig-like_fold"/>
</dbReference>
<dbReference type="EC" id="3.2.1.21" evidence="4"/>
<evidence type="ECO:0000256" key="5">
    <source>
        <dbReference type="ARBA" id="ARBA00022729"/>
    </source>
</evidence>
<dbReference type="Gene3D" id="2.60.40.10">
    <property type="entry name" value="Immunoglobulins"/>
    <property type="match status" value="1"/>
</dbReference>
<dbReference type="InterPro" id="IPR001764">
    <property type="entry name" value="Glyco_hydro_3_N"/>
</dbReference>
<dbReference type="FunFam" id="3.40.50.1700:FF:000003">
    <property type="entry name" value="Probable beta-glucosidase"/>
    <property type="match status" value="1"/>
</dbReference>
<reference evidence="14" key="1">
    <citation type="journal article" date="2020" name="Stud. Mycol.">
        <title>101 Dothideomycetes genomes: a test case for predicting lifestyles and emergence of pathogens.</title>
        <authorList>
            <person name="Haridas S."/>
            <person name="Albert R."/>
            <person name="Binder M."/>
            <person name="Bloem J."/>
            <person name="Labutti K."/>
            <person name="Salamov A."/>
            <person name="Andreopoulos B."/>
            <person name="Baker S."/>
            <person name="Barry K."/>
            <person name="Bills G."/>
            <person name="Bluhm B."/>
            <person name="Cannon C."/>
            <person name="Castanera R."/>
            <person name="Culley D."/>
            <person name="Daum C."/>
            <person name="Ezra D."/>
            <person name="Gonzalez J."/>
            <person name="Henrissat B."/>
            <person name="Kuo A."/>
            <person name="Liang C."/>
            <person name="Lipzen A."/>
            <person name="Lutzoni F."/>
            <person name="Magnuson J."/>
            <person name="Mondo S."/>
            <person name="Nolan M."/>
            <person name="Ohm R."/>
            <person name="Pangilinan J."/>
            <person name="Park H.-J."/>
            <person name="Ramirez L."/>
            <person name="Alfaro M."/>
            <person name="Sun H."/>
            <person name="Tritt A."/>
            <person name="Yoshinaga Y."/>
            <person name="Zwiers L.-H."/>
            <person name="Turgeon B."/>
            <person name="Goodwin S."/>
            <person name="Spatafora J."/>
            <person name="Crous P."/>
            <person name="Grigoriev I."/>
        </authorList>
    </citation>
    <scope>NUCLEOTIDE SEQUENCE</scope>
    <source>
        <strain evidence="14">CBS 101060</strain>
    </source>
</reference>
<dbReference type="PRINTS" id="PR00133">
    <property type="entry name" value="GLHYDRLASE3"/>
</dbReference>
<evidence type="ECO:0000256" key="7">
    <source>
        <dbReference type="ARBA" id="ARBA00023180"/>
    </source>
</evidence>
<dbReference type="GO" id="GO:0009251">
    <property type="term" value="P:glucan catabolic process"/>
    <property type="evidence" value="ECO:0007669"/>
    <property type="project" value="TreeGrafter"/>
</dbReference>
<evidence type="ECO:0000256" key="12">
    <source>
        <dbReference type="SAM" id="SignalP"/>
    </source>
</evidence>
<dbReference type="InterPro" id="IPR026891">
    <property type="entry name" value="Fn3-like"/>
</dbReference>
<evidence type="ECO:0000256" key="11">
    <source>
        <dbReference type="SAM" id="MobiDB-lite"/>
    </source>
</evidence>
<comment type="pathway">
    <text evidence="2">Glycan metabolism; cellulose degradation.</text>
</comment>
<dbReference type="InterPro" id="IPR002772">
    <property type="entry name" value="Glyco_hydro_3_C"/>
</dbReference>
<dbReference type="InterPro" id="IPR050288">
    <property type="entry name" value="Cellulose_deg_GH3"/>
</dbReference>
<keyword evidence="9" id="KW-0326">Glycosidase</keyword>
<dbReference type="SUPFAM" id="SSF51445">
    <property type="entry name" value="(Trans)glycosidases"/>
    <property type="match status" value="1"/>
</dbReference>
<dbReference type="InterPro" id="IPR036962">
    <property type="entry name" value="Glyco_hydro_3_N_sf"/>
</dbReference>
<keyword evidence="8" id="KW-0119">Carbohydrate metabolism</keyword>
<feature type="region of interest" description="Disordered" evidence="11">
    <location>
        <begin position="740"/>
        <end position="765"/>
    </location>
</feature>
<keyword evidence="6 14" id="KW-0378">Hydrolase</keyword>
<keyword evidence="10" id="KW-0624">Polysaccharide degradation</keyword>
<dbReference type="Pfam" id="PF14310">
    <property type="entry name" value="Fn3-like"/>
    <property type="match status" value="1"/>
</dbReference>
<feature type="chain" id="PRO_5040245937" description="beta-glucosidase" evidence="12">
    <location>
        <begin position="19"/>
        <end position="870"/>
    </location>
</feature>
<comment type="caution">
    <text evidence="14">The sequence shown here is derived from an EMBL/GenBank/DDBJ whole genome shotgun (WGS) entry which is preliminary data.</text>
</comment>
<dbReference type="SMART" id="SM01217">
    <property type="entry name" value="Fn3_like"/>
    <property type="match status" value="1"/>
</dbReference>
<feature type="region of interest" description="Disordered" evidence="11">
    <location>
        <begin position="22"/>
        <end position="41"/>
    </location>
</feature>
<dbReference type="InterPro" id="IPR017853">
    <property type="entry name" value="GH"/>
</dbReference>
<dbReference type="SUPFAM" id="SSF52279">
    <property type="entry name" value="Beta-D-glucan exohydrolase, C-terminal domain"/>
    <property type="match status" value="1"/>
</dbReference>
<keyword evidence="7" id="KW-0325">Glycoprotein</keyword>
<dbReference type="Pfam" id="PF00933">
    <property type="entry name" value="Glyco_hydro_3"/>
    <property type="match status" value="1"/>
</dbReference>
<evidence type="ECO:0000256" key="1">
    <source>
        <dbReference type="ARBA" id="ARBA00000448"/>
    </source>
</evidence>
<dbReference type="Gene3D" id="3.40.50.1700">
    <property type="entry name" value="Glycoside hydrolase family 3 C-terminal domain"/>
    <property type="match status" value="1"/>
</dbReference>
<dbReference type="GO" id="GO:0008422">
    <property type="term" value="F:beta-glucosidase activity"/>
    <property type="evidence" value="ECO:0007669"/>
    <property type="project" value="UniProtKB-EC"/>
</dbReference>
<evidence type="ECO:0000256" key="4">
    <source>
        <dbReference type="ARBA" id="ARBA00012744"/>
    </source>
</evidence>
<evidence type="ECO:0000256" key="10">
    <source>
        <dbReference type="ARBA" id="ARBA00023326"/>
    </source>
</evidence>
<gene>
    <name evidence="14" type="ORF">M501DRAFT_996978</name>
</gene>
<comment type="catalytic activity">
    <reaction evidence="1">
        <text>Hydrolysis of terminal, non-reducing beta-D-glucosyl residues with release of beta-D-glucose.</text>
        <dbReference type="EC" id="3.2.1.21"/>
    </reaction>
</comment>
<dbReference type="Pfam" id="PF01915">
    <property type="entry name" value="Glyco_hydro_3_C"/>
    <property type="match status" value="1"/>
</dbReference>
<evidence type="ECO:0000256" key="8">
    <source>
        <dbReference type="ARBA" id="ARBA00023277"/>
    </source>
</evidence>
<protein>
    <recommendedName>
        <fullName evidence="4">beta-glucosidase</fullName>
        <ecNumber evidence="4">3.2.1.21</ecNumber>
    </recommendedName>
</protein>
<sequence length="870" mass="93736">MKLLQASALLLAASLARAQESDDTTHGPLWGSTSPPKYPSPWIEGTGGWEESYRRAQEIVSQMTLVEKVNLTTGTGWQTEACIGQIGGVPRLGLDSLCLQVSSGGVILGDRNSVFTGAGTIGAAWDRDLWYERGFAVGTEHRLKGVDVLLGPVISPLGRSPAGGRNWEVFSPDPSLSGIAVAETIRGIQDAGVIACAKHYLANEQERLRQVPEAEQFGYNITAGLSANVDDATMHELYLWPFADAVRAGTGAVMCSHNQINNSYSCGNSYTMNYLLKGVLGFQGFVLSDWSALHSGVSSALAGLDMAMPGDIGFLTGTDGRSYWGTNMTVAVLNGTLPEWRLDDMATRIMAAYYQVGRDTNHVATNFNSWTKNTYGYKHVAAGMDYGVVNQHVDVREGHGDKIREASARSSVLLKNNGALPLTGREGFTAVFGSDAEDPPLGPNACPFRGCLSGTLAVGWGSGSADFSYLVSPLTAIQNEILGNKVGAISAVTHNWAYPEITVEAAQADVAIVFVNANSGEGILAVDDNWGDRNNLTLWDNGDALIETVSAVCNNTIVVLHTVGPVLVNSFYDNPNVTAIIWAGLPGEQSGNSIADILYGRITPGGKLPFTVGAAKEDYGNDLVYEPNNGNAAPQVDFEEGVFIDYRAFDKADIEPIYEFGFGLSYTTFDYSNLQIQKNESSEYVATSGMTEAAPVLSNHRTDNRADYMFPDMPRIPLYIYPYLTSTDLEESYNASDYGMPSSEWLPEGATEGSPQPRVPAGGAPGGNPQLWDILYTVTATITNSGELPGEEIVQLYVNLGGPNDPKVVLRNFDRLALEPGESKEFSATLTRRDLSNWDTTIQNWVITDYPKTVFVGASSRKLLLQDTLP</sequence>
<dbReference type="PANTHER" id="PTHR42715">
    <property type="entry name" value="BETA-GLUCOSIDASE"/>
    <property type="match status" value="1"/>
</dbReference>
<dbReference type="PANTHER" id="PTHR42715:SF29">
    <property type="entry name" value="BETA-GLUCOSIDASE A-RELATED"/>
    <property type="match status" value="1"/>
</dbReference>
<keyword evidence="15" id="KW-1185">Reference proteome</keyword>
<organism evidence="14 15">
    <name type="scientific">Patellaria atrata CBS 101060</name>
    <dbReference type="NCBI Taxonomy" id="1346257"/>
    <lineage>
        <taxon>Eukaryota</taxon>
        <taxon>Fungi</taxon>
        <taxon>Dikarya</taxon>
        <taxon>Ascomycota</taxon>
        <taxon>Pezizomycotina</taxon>
        <taxon>Dothideomycetes</taxon>
        <taxon>Dothideomycetes incertae sedis</taxon>
        <taxon>Patellariales</taxon>
        <taxon>Patellariaceae</taxon>
        <taxon>Patellaria</taxon>
    </lineage>
</organism>
<dbReference type="EMBL" id="MU006104">
    <property type="protein sequence ID" value="KAF2836247.1"/>
    <property type="molecule type" value="Genomic_DNA"/>
</dbReference>
<dbReference type="Proteomes" id="UP000799429">
    <property type="component" value="Unassembled WGS sequence"/>
</dbReference>
<accession>A0A9P4VP02</accession>
<dbReference type="InterPro" id="IPR036881">
    <property type="entry name" value="Glyco_hydro_3_C_sf"/>
</dbReference>
<dbReference type="Gene3D" id="3.20.20.300">
    <property type="entry name" value="Glycoside hydrolase, family 3, N-terminal domain"/>
    <property type="match status" value="1"/>
</dbReference>
<dbReference type="FunFam" id="3.20.20.300:FF:000002">
    <property type="entry name" value="Probable beta-glucosidase"/>
    <property type="match status" value="1"/>
</dbReference>